<keyword evidence="4 10" id="KW-1003">Cell membrane</keyword>
<reference evidence="14 15" key="1">
    <citation type="submission" date="2020-01" db="EMBL/GenBank/DDBJ databases">
        <title>Genomes assembled from Gulf of Kutch pelagic sediment metagenomes.</title>
        <authorList>
            <person name="Chandrashekar M."/>
            <person name="Mahajan M.S."/>
            <person name="Dave K.J."/>
            <person name="Vatsa P."/>
            <person name="Nathani N.M."/>
        </authorList>
    </citation>
    <scope>NUCLEOTIDE SEQUENCE [LARGE SCALE GENOMIC DNA]</scope>
    <source>
        <strain evidence="14">KS3-K002</strain>
    </source>
</reference>
<evidence type="ECO:0000256" key="7">
    <source>
        <dbReference type="ARBA" id="ARBA00022989"/>
    </source>
</evidence>
<dbReference type="EMBL" id="JAACAK010000083">
    <property type="protein sequence ID" value="NIR75560.1"/>
    <property type="molecule type" value="Genomic_DNA"/>
</dbReference>
<dbReference type="InterPro" id="IPR040690">
    <property type="entry name" value="FtsX_ECD"/>
</dbReference>
<dbReference type="Gene3D" id="3.30.70.3040">
    <property type="match status" value="1"/>
</dbReference>
<keyword evidence="9 10" id="KW-0131">Cell cycle</keyword>
<feature type="transmembrane region" description="Helical" evidence="11">
    <location>
        <begin position="170"/>
        <end position="197"/>
    </location>
</feature>
<feature type="transmembrane region" description="Helical" evidence="11">
    <location>
        <begin position="20"/>
        <end position="40"/>
    </location>
</feature>
<dbReference type="InterPro" id="IPR003838">
    <property type="entry name" value="ABC3_permease_C"/>
</dbReference>
<evidence type="ECO:0000256" key="3">
    <source>
        <dbReference type="ARBA" id="ARBA00021907"/>
    </source>
</evidence>
<comment type="caution">
    <text evidence="14">The sequence shown here is derived from an EMBL/GenBank/DDBJ whole genome shotgun (WGS) entry which is preliminary data.</text>
</comment>
<proteinExistence type="inferred from homology"/>
<feature type="transmembrane region" description="Helical" evidence="11">
    <location>
        <begin position="259"/>
        <end position="279"/>
    </location>
</feature>
<dbReference type="Proteomes" id="UP000702544">
    <property type="component" value="Unassembled WGS sequence"/>
</dbReference>
<evidence type="ECO:0000313" key="15">
    <source>
        <dbReference type="Proteomes" id="UP000702544"/>
    </source>
</evidence>
<keyword evidence="6 11" id="KW-0812">Transmembrane</keyword>
<evidence type="ECO:0000256" key="2">
    <source>
        <dbReference type="ARBA" id="ARBA00007379"/>
    </source>
</evidence>
<evidence type="ECO:0000259" key="13">
    <source>
        <dbReference type="Pfam" id="PF18075"/>
    </source>
</evidence>
<feature type="domain" description="FtsX extracellular" evidence="13">
    <location>
        <begin position="55"/>
        <end position="151"/>
    </location>
</feature>
<keyword evidence="8 10" id="KW-0472">Membrane</keyword>
<evidence type="ECO:0000256" key="10">
    <source>
        <dbReference type="PIRNR" id="PIRNR003097"/>
    </source>
</evidence>
<dbReference type="Pfam" id="PF18075">
    <property type="entry name" value="FtsX_ECD"/>
    <property type="match status" value="1"/>
</dbReference>
<evidence type="ECO:0000256" key="8">
    <source>
        <dbReference type="ARBA" id="ARBA00023136"/>
    </source>
</evidence>
<evidence type="ECO:0000259" key="12">
    <source>
        <dbReference type="Pfam" id="PF02687"/>
    </source>
</evidence>
<dbReference type="AlphaFoldDB" id="A0AAE4Z840"/>
<evidence type="ECO:0000256" key="1">
    <source>
        <dbReference type="ARBA" id="ARBA00004651"/>
    </source>
</evidence>
<dbReference type="GO" id="GO:0005886">
    <property type="term" value="C:plasma membrane"/>
    <property type="evidence" value="ECO:0007669"/>
    <property type="project" value="UniProtKB-SubCell"/>
</dbReference>
<dbReference type="PANTHER" id="PTHR47755:SF1">
    <property type="entry name" value="CELL DIVISION PROTEIN FTSX"/>
    <property type="match status" value="1"/>
</dbReference>
<evidence type="ECO:0000256" key="4">
    <source>
        <dbReference type="ARBA" id="ARBA00022475"/>
    </source>
</evidence>
<organism evidence="14 15">
    <name type="scientific">Candidatus Kutchimonas denitrificans</name>
    <dbReference type="NCBI Taxonomy" id="3056748"/>
    <lineage>
        <taxon>Bacteria</taxon>
        <taxon>Pseudomonadati</taxon>
        <taxon>Gemmatimonadota</taxon>
        <taxon>Gemmatimonadia</taxon>
        <taxon>Candidatus Palauibacterales</taxon>
        <taxon>Candidatus Palauibacteraceae</taxon>
        <taxon>Candidatus Kutchimonas</taxon>
    </lineage>
</organism>
<sequence length="287" mass="31516">MPYHSVREAVAAFRRAPGLALLSATSIGLSFFVLGTFGLVTYNVDVTLRGIERRVEVVAYLRDDISAAQLELLQNDVRSFPEVEGVNHVSKFEAMRNAMQQLEEFRDVFTDLELNPLPASIEIQLRPDFRDPESVERVANLIALYPFVEDVRFGREWVDKIFQLRRLGGAVAAILGIAFAIVAILIIGTTVRMAVLARREEIIIMRLVGATDGFIRRPFLLEGFITGLVGGVLALVLTYGAHLVVDGSLIDLEWLPSLWTAGGVLAGGLLGLLASGSALRRHLVSYA</sequence>
<dbReference type="Pfam" id="PF02687">
    <property type="entry name" value="FtsX"/>
    <property type="match status" value="1"/>
</dbReference>
<comment type="subcellular location">
    <subcellularLocation>
        <location evidence="1">Cell membrane</location>
        <topology evidence="1">Multi-pass membrane protein</topology>
    </subcellularLocation>
</comment>
<keyword evidence="5 10" id="KW-0132">Cell division</keyword>
<protein>
    <recommendedName>
        <fullName evidence="3 10">Cell division protein FtsX</fullName>
    </recommendedName>
</protein>
<accession>A0AAE4Z840</accession>
<dbReference type="InterPro" id="IPR004513">
    <property type="entry name" value="FtsX"/>
</dbReference>
<evidence type="ECO:0000256" key="9">
    <source>
        <dbReference type="ARBA" id="ARBA00023306"/>
    </source>
</evidence>
<name>A0AAE4Z840_9BACT</name>
<dbReference type="PIRSF" id="PIRSF003097">
    <property type="entry name" value="FtsX"/>
    <property type="match status" value="1"/>
</dbReference>
<evidence type="ECO:0000256" key="11">
    <source>
        <dbReference type="SAM" id="Phobius"/>
    </source>
</evidence>
<evidence type="ECO:0000313" key="14">
    <source>
        <dbReference type="EMBL" id="NIR75560.1"/>
    </source>
</evidence>
<evidence type="ECO:0000256" key="5">
    <source>
        <dbReference type="ARBA" id="ARBA00022618"/>
    </source>
</evidence>
<gene>
    <name evidence="14" type="ORF">GWO12_10705</name>
</gene>
<keyword evidence="7 11" id="KW-1133">Transmembrane helix</keyword>
<comment type="similarity">
    <text evidence="2 10">Belongs to the ABC-4 integral membrane protein family. FtsX subfamily.</text>
</comment>
<dbReference type="GO" id="GO:0051301">
    <property type="term" value="P:cell division"/>
    <property type="evidence" value="ECO:0007669"/>
    <property type="project" value="UniProtKB-KW"/>
</dbReference>
<dbReference type="PANTHER" id="PTHR47755">
    <property type="entry name" value="CELL DIVISION PROTEIN FTSX"/>
    <property type="match status" value="1"/>
</dbReference>
<feature type="transmembrane region" description="Helical" evidence="11">
    <location>
        <begin position="218"/>
        <end position="239"/>
    </location>
</feature>
<feature type="domain" description="ABC3 transporter permease C-terminal" evidence="12">
    <location>
        <begin position="174"/>
        <end position="277"/>
    </location>
</feature>
<evidence type="ECO:0000256" key="6">
    <source>
        <dbReference type="ARBA" id="ARBA00022692"/>
    </source>
</evidence>